<dbReference type="GO" id="GO:0006457">
    <property type="term" value="P:protein folding"/>
    <property type="evidence" value="ECO:0007669"/>
    <property type="project" value="TreeGrafter"/>
</dbReference>
<dbReference type="GO" id="GO:0005829">
    <property type="term" value="C:cytosol"/>
    <property type="evidence" value="ECO:0007669"/>
    <property type="project" value="TreeGrafter"/>
</dbReference>
<dbReference type="Gene3D" id="1.25.40.10">
    <property type="entry name" value="Tetratricopeptide repeat domain"/>
    <property type="match status" value="1"/>
</dbReference>
<dbReference type="GO" id="GO:0005634">
    <property type="term" value="C:nucleus"/>
    <property type="evidence" value="ECO:0007669"/>
    <property type="project" value="TreeGrafter"/>
</dbReference>
<dbReference type="PANTHER" id="PTHR46035">
    <property type="entry name" value="TETRATRICOPEPTIDE REPEAT PROTEIN 4"/>
    <property type="match status" value="1"/>
</dbReference>
<keyword evidence="2" id="KW-1185">Reference proteome</keyword>
<dbReference type="SUPFAM" id="SSF48452">
    <property type="entry name" value="TPR-like"/>
    <property type="match status" value="1"/>
</dbReference>
<sequence>MARTPQKSRRVRRARPTHPIITISSTKTTTRTTATTTPLPANTIIVPTAAGDTPSAPTNTLENPTPTLKEPAMDSFTLLPVTIDESSKSLLERPSASPTPGLSAALADLNNLHRSLLQFDNAIPPPPGLINPKRSAQINKLRESGNAAFRKQQFNEAIKLYTYALEMCLTRPPWEQSALVREEASMIYSNRAQANIASRNWADGMCDAEMSCGLKPKDNVKAWYRRALCLKEMGKLEDAREVLEMGSEWEIENQGKTDGDLRALLRDVAKALEEKEEKEKAVAA</sequence>
<dbReference type="Proteomes" id="UP001221413">
    <property type="component" value="Unassembled WGS sequence"/>
</dbReference>
<dbReference type="AlphaFoldDB" id="A0AAD6J7K5"/>
<dbReference type="GO" id="GO:0051879">
    <property type="term" value="F:Hsp90 protein binding"/>
    <property type="evidence" value="ECO:0007669"/>
    <property type="project" value="TreeGrafter"/>
</dbReference>
<dbReference type="InterPro" id="IPR011990">
    <property type="entry name" value="TPR-like_helical_dom_sf"/>
</dbReference>
<comment type="caution">
    <text evidence="1">The sequence shown here is derived from an EMBL/GenBank/DDBJ whole genome shotgun (WGS) entry which is preliminary data.</text>
</comment>
<reference evidence="1" key="1">
    <citation type="submission" date="2023-01" db="EMBL/GenBank/DDBJ databases">
        <title>The chitinases involved in constricting ring structure development in the nematode-trapping fungus Drechslerella dactyloides.</title>
        <authorList>
            <person name="Wang R."/>
            <person name="Zhang L."/>
            <person name="Tang P."/>
            <person name="Li S."/>
            <person name="Liang L."/>
        </authorList>
    </citation>
    <scope>NUCLEOTIDE SEQUENCE</scope>
    <source>
        <strain evidence="1">YMF1.00031</strain>
    </source>
</reference>
<evidence type="ECO:0000313" key="2">
    <source>
        <dbReference type="Proteomes" id="UP001221413"/>
    </source>
</evidence>
<name>A0AAD6J7K5_DREDA</name>
<protein>
    <submittedName>
        <fullName evidence="1">Translocation protein sec72</fullName>
    </submittedName>
</protein>
<gene>
    <name evidence="1" type="ORF">Dda_0125</name>
</gene>
<evidence type="ECO:0000313" key="1">
    <source>
        <dbReference type="EMBL" id="KAJ6263986.1"/>
    </source>
</evidence>
<dbReference type="GO" id="GO:0030544">
    <property type="term" value="F:Hsp70 protein binding"/>
    <property type="evidence" value="ECO:0007669"/>
    <property type="project" value="TreeGrafter"/>
</dbReference>
<dbReference type="EMBL" id="JAQGDS010000001">
    <property type="protein sequence ID" value="KAJ6263986.1"/>
    <property type="molecule type" value="Genomic_DNA"/>
</dbReference>
<accession>A0AAD6J7K5</accession>
<organism evidence="1 2">
    <name type="scientific">Drechslerella dactyloides</name>
    <name type="common">Nematode-trapping fungus</name>
    <name type="synonym">Arthrobotrys dactyloides</name>
    <dbReference type="NCBI Taxonomy" id="74499"/>
    <lineage>
        <taxon>Eukaryota</taxon>
        <taxon>Fungi</taxon>
        <taxon>Dikarya</taxon>
        <taxon>Ascomycota</taxon>
        <taxon>Pezizomycotina</taxon>
        <taxon>Orbiliomycetes</taxon>
        <taxon>Orbiliales</taxon>
        <taxon>Orbiliaceae</taxon>
        <taxon>Drechslerella</taxon>
    </lineage>
</organism>
<dbReference type="PANTHER" id="PTHR46035:SF3">
    <property type="entry name" value="TRANSLOCATION PROTEIN SEC72"/>
    <property type="match status" value="1"/>
</dbReference>
<proteinExistence type="predicted"/>